<proteinExistence type="predicted"/>
<dbReference type="EMBL" id="CP092362">
    <property type="protein sequence ID" value="ULN41002.1"/>
    <property type="molecule type" value="Genomic_DNA"/>
</dbReference>
<name>A0ABY3THT1_9MYCO</name>
<evidence type="ECO:0000313" key="1">
    <source>
        <dbReference type="EMBL" id="ULN41002.1"/>
    </source>
</evidence>
<keyword evidence="2" id="KW-1185">Reference proteome</keyword>
<reference evidence="1" key="1">
    <citation type="submission" date="2022-08" db="EMBL/GenBank/DDBJ databases">
        <title>Whole genome sequencing of non-tuberculosis mycobacteria type-strains.</title>
        <authorList>
            <person name="Igarashi Y."/>
            <person name="Osugi A."/>
            <person name="Mitarai S."/>
        </authorList>
    </citation>
    <scope>NUCLEOTIDE SEQUENCE</scope>
    <source>
        <strain evidence="1">JCM 16369</strain>
    </source>
</reference>
<accession>A0ABY3THT1</accession>
<gene>
    <name evidence="1" type="ORF">MI149_25845</name>
</gene>
<dbReference type="Proteomes" id="UP001055337">
    <property type="component" value="Chromosome"/>
</dbReference>
<protein>
    <submittedName>
        <fullName evidence="1">Gluconate 2-dehydrogenase subunit 3 family protein</fullName>
    </submittedName>
</protein>
<dbReference type="Pfam" id="PF13618">
    <property type="entry name" value="Gluconate_2-dh3"/>
    <property type="match status" value="1"/>
</dbReference>
<organism evidence="1 2">
    <name type="scientific">Mycolicibacterium crocinum</name>
    <dbReference type="NCBI Taxonomy" id="388459"/>
    <lineage>
        <taxon>Bacteria</taxon>
        <taxon>Bacillati</taxon>
        <taxon>Actinomycetota</taxon>
        <taxon>Actinomycetes</taxon>
        <taxon>Mycobacteriales</taxon>
        <taxon>Mycobacteriaceae</taxon>
        <taxon>Mycolicibacterium</taxon>
    </lineage>
</organism>
<sequence>MLFRPTHYRAVTPQNRGRFDGFDVLAQVDKWDTVTAGVVLARLALPSMLAFFTVDEVAVATPMLDLLLAQDADPKIPVLELIDARLAAGETDGWHYDDMPEDGQAWRESLAALDGDAHNRCGAGYADLAGEDQARVLQNIQDLSDSGDDWHGWAAGHVWSLWTRYACTAFYSHPWAWNEMGFPGPAYPRGYLNPGVNARESFETADQHSADPVPFATRVERARRADAALVEGATDG</sequence>
<evidence type="ECO:0000313" key="2">
    <source>
        <dbReference type="Proteomes" id="UP001055337"/>
    </source>
</evidence>
<dbReference type="InterPro" id="IPR027056">
    <property type="entry name" value="Gluconate_2DH_su3"/>
</dbReference>
<dbReference type="RefSeq" id="WP_240177705.1">
    <property type="nucleotide sequence ID" value="NZ_CP092362.2"/>
</dbReference>